<evidence type="ECO:0008006" key="3">
    <source>
        <dbReference type="Google" id="ProtNLM"/>
    </source>
</evidence>
<dbReference type="RefSeq" id="WP_130245883.1">
    <property type="nucleotide sequence ID" value="NZ_PPUZ01000048.1"/>
</dbReference>
<comment type="caution">
    <text evidence="1">The sequence shown here is derived from an EMBL/GenBank/DDBJ whole genome shotgun (WGS) entry which is preliminary data.</text>
</comment>
<dbReference type="SUPFAM" id="SSF56059">
    <property type="entry name" value="Glutathione synthetase ATP-binding domain-like"/>
    <property type="match status" value="1"/>
</dbReference>
<evidence type="ECO:0000313" key="1">
    <source>
        <dbReference type="EMBL" id="RZM76718.1"/>
    </source>
</evidence>
<gene>
    <name evidence="1" type="ORF">C3B51_17475</name>
</gene>
<dbReference type="EMBL" id="PPUZ01000048">
    <property type="protein sequence ID" value="RZM76718.1"/>
    <property type="molecule type" value="Genomic_DNA"/>
</dbReference>
<dbReference type="AlphaFoldDB" id="A0A4Q7E4F2"/>
<sequence>MSQLKENENNSLQFSCSLDKATIQSGLDNNGKLSGCFKELALMQLKDPGVAKTKLNFKSEDIPLFMQSYGYVVSPWPIVIDQHVQAKLQEMCATMPGIFNKVLRQVAKQDRAFLLEYLNINELQLDLALQRDIDTRDIVARWDAIFSNGQIKLIEINVGSMIGGLHMACLSDQMLNLLKQYSVSKNWDLVDRNGFDKFFNSVNQSIARLKGRNATGKSAYFLPVKAQQGFDVETVESLKEFLKREYKQQLPEHLQETGDLFFCNAIEKLDFRADKKLYFDDVELDAIILSADGDEQIPRALYSLLEAGVAAGGQYYFPDSISYTLLGIKLLFGLIQEPKIQHLLTDEERLMISKFIPFTTRLCSDFSFYNGKLTPVKQIIEQEKDRLVIKKSVSMQGKDVMIGRAVSQQEWLSFYQQYKDDPDWLLQEMCIPDKYISADPVNGVDTYKMNWGVFSFAGNYSGTMIRGMPQSGSDIVNSAQGAVEFAVLEEQKYKNKITL</sequence>
<dbReference type="Proteomes" id="UP000292345">
    <property type="component" value="Unassembled WGS sequence"/>
</dbReference>
<organism evidence="1 2">
    <name type="scientific">Pseudoalteromonas rubra</name>
    <dbReference type="NCBI Taxonomy" id="43658"/>
    <lineage>
        <taxon>Bacteria</taxon>
        <taxon>Pseudomonadati</taxon>
        <taxon>Pseudomonadota</taxon>
        <taxon>Gammaproteobacteria</taxon>
        <taxon>Alteromonadales</taxon>
        <taxon>Pseudoalteromonadaceae</taxon>
        <taxon>Pseudoalteromonas</taxon>
    </lineage>
</organism>
<reference evidence="1 2" key="1">
    <citation type="submission" date="2018-01" db="EMBL/GenBank/DDBJ databases">
        <title>Co-occurrence of chitin degradation, pigmentation and bioactivity in marine Pseudoalteromonas.</title>
        <authorList>
            <person name="Paulsen S."/>
            <person name="Gram L."/>
            <person name="Machado H."/>
        </authorList>
    </citation>
    <scope>NUCLEOTIDE SEQUENCE [LARGE SCALE GENOMIC DNA]</scope>
    <source>
        <strain evidence="1 2">S1946</strain>
    </source>
</reference>
<name>A0A4Q7E4F2_9GAMM</name>
<accession>A0A4Q7E4F2</accession>
<evidence type="ECO:0000313" key="2">
    <source>
        <dbReference type="Proteomes" id="UP000292345"/>
    </source>
</evidence>
<proteinExistence type="predicted"/>
<protein>
    <recommendedName>
        <fullName evidence="3">Glutathionylspermidine synthase pre-ATP-grasp-like domain-containing protein</fullName>
    </recommendedName>
</protein>